<dbReference type="EMBL" id="JH815936">
    <property type="protein sequence ID" value="EKC21068.1"/>
    <property type="molecule type" value="Genomic_DNA"/>
</dbReference>
<dbReference type="Gene3D" id="3.40.390.10">
    <property type="entry name" value="Collagenase (Catalytic Domain)"/>
    <property type="match status" value="1"/>
</dbReference>
<accession>K1PHQ8</accession>
<name>K1PHQ8_MAGGI</name>
<dbReference type="InParanoid" id="K1PHQ8"/>
<feature type="active site" evidence="8">
    <location>
        <position position="888"/>
    </location>
</feature>
<dbReference type="SMART" id="SM00042">
    <property type="entry name" value="CUB"/>
    <property type="match status" value="1"/>
</dbReference>
<evidence type="ECO:0000256" key="11">
    <source>
        <dbReference type="SAM" id="MobiDB-lite"/>
    </source>
</evidence>
<dbReference type="InterPro" id="IPR024079">
    <property type="entry name" value="MetalloPept_cat_dom_sf"/>
</dbReference>
<dbReference type="PANTHER" id="PTHR48421:SF1">
    <property type="entry name" value="MYCBP-ASSOCIATED PROTEIN"/>
    <property type="match status" value="1"/>
</dbReference>
<feature type="binding site" evidence="8">
    <location>
        <position position="887"/>
    </location>
    <ligand>
        <name>Zn(2+)</name>
        <dbReference type="ChEBI" id="CHEBI:29105"/>
        <note>catalytic</note>
    </ligand>
</feature>
<evidence type="ECO:0000256" key="9">
    <source>
        <dbReference type="RuleBase" id="RU361183"/>
    </source>
</evidence>
<evidence type="ECO:0000256" key="6">
    <source>
        <dbReference type="ARBA" id="ARBA00023157"/>
    </source>
</evidence>
<organism evidence="12">
    <name type="scientific">Magallana gigas</name>
    <name type="common">Pacific oyster</name>
    <name type="synonym">Crassostrea gigas</name>
    <dbReference type="NCBI Taxonomy" id="29159"/>
    <lineage>
        <taxon>Eukaryota</taxon>
        <taxon>Metazoa</taxon>
        <taxon>Spiralia</taxon>
        <taxon>Lophotrochozoa</taxon>
        <taxon>Mollusca</taxon>
        <taxon>Bivalvia</taxon>
        <taxon>Autobranchia</taxon>
        <taxon>Pteriomorphia</taxon>
        <taxon>Ostreida</taxon>
        <taxon>Ostreoidea</taxon>
        <taxon>Ostreidae</taxon>
        <taxon>Magallana</taxon>
    </lineage>
</organism>
<feature type="region of interest" description="Disordered" evidence="11">
    <location>
        <begin position="765"/>
        <end position="788"/>
    </location>
</feature>
<feature type="compositionally biased region" description="Basic residues" evidence="11">
    <location>
        <begin position="33"/>
        <end position="44"/>
    </location>
</feature>
<dbReference type="PROSITE" id="PS50026">
    <property type="entry name" value="EGF_3"/>
    <property type="match status" value="1"/>
</dbReference>
<dbReference type="PROSITE" id="PS01186">
    <property type="entry name" value="EGF_2"/>
    <property type="match status" value="1"/>
</dbReference>
<evidence type="ECO:0000256" key="7">
    <source>
        <dbReference type="PROSITE-ProRule" id="PRU00076"/>
    </source>
</evidence>
<dbReference type="InterPro" id="IPR035914">
    <property type="entry name" value="Sperma_CUB_dom_sf"/>
</dbReference>
<keyword evidence="1 8" id="KW-0645">Protease</keyword>
<dbReference type="PANTHER" id="PTHR48421">
    <property type="entry name" value="MYCBP-ASSOCIATED PROTEIN"/>
    <property type="match status" value="1"/>
</dbReference>
<evidence type="ECO:0000256" key="10">
    <source>
        <dbReference type="SAM" id="Coils"/>
    </source>
</evidence>
<feature type="disulfide bond" evidence="7">
    <location>
        <begin position="1039"/>
        <end position="1048"/>
    </location>
</feature>
<protein>
    <recommendedName>
        <fullName evidence="9">Metalloendopeptidase</fullName>
        <ecNumber evidence="9">3.4.24.-</ecNumber>
    </recommendedName>
</protein>
<dbReference type="Gene3D" id="2.60.40.10">
    <property type="entry name" value="Immunoglobulins"/>
    <property type="match status" value="1"/>
</dbReference>
<sequence>MGKDDHAHGGSKLERRLSRDHGTHAPKSEHGAHKQSAHHAHGRRMSVIGKDGHKLKGRSKNQAGTPEKAGTPSQDGADENQSPTRNVIWNEEIEKLQIKEDVLKTLHEAAPPTAPKTPKSTRLTVRKMKPASEWDKPKPKVVTVARPAPVDAPVKEPDYSGFAGPRYNDEGAPIPHSLLGSYDEFRKEAIKRGDLLDLPVPSEADLEPDRPTLKYEKKKRDRGDRQRNNENNALINWQMKMMERKRQQGYISKLLQKNPEDLAMNAADNYRKIEEERYIIDRAIPAKDYGKGYRVGSEFWKQQEKFGDDETGIHMTLTKSEQGYPRPIEHIGVPKSVRNEKGWYWPPHHTTPVHYPWHKNPYLEERKEQLKDVITELDPHRPDFDQLEVIGTANPVNRERVQSNLGMLEEEERFTEGGMEYLDQEPTQEVDEKDEGKEESIFGPSISFAGQPARWTGDSYSYADQIGIEARVTFESLSGDRVTSYLYIINDGTTSVYYDWKKLPKENPFDLVHARVQRFYFNNSSGVILPGETMKFPFVFKSPNARVFTEQWKFETRPSLCGGAALIVTLRGIALQEDKFQREREELERDLQQKQSEQVIRQIMYDIISGIKTPDRPSSPIDAYITDEEIFSRNNPKLHYNHALVTELKQLYLEIAPEEEREGRVWDLSVEDLRDEIVAMDEDDERKENFLHQLNAVVTKMSFCPNKPVKKDLYKVGYELLLEAVDGIVRESYGIRQMMGLPEKENDDLPDDFRLHPEDSKLLKEQSLDRTIQTDREADKEGQRRNKRNFGPGWVRWPKGIVPYILDDNLVTNRRSFLEAVDVFNNLTCIRWKPRSPEVKAEAGHDGYVKIQSGSGCSSSGLGFKGDRRHNITLQEPGCGSVDIAVHEMLHILGQTHEQSRNDRNRYVKIIWKNVISGHEENFYRVLTYDRNPYDLGSIMQYEPLFFGVDDRGTMELRDENLEFLAYPDERQLLTFYDLKDVLDQYRCTDVVMCLDGPVVRTVAAHCQKRKTICSRDHCTNTPKCQNAGYTNTHCECECPKGFTGALCETVVTDPDCGGYVTLEDDTYNFGVSRDISVSSPNYPDPVGLGKICRWAVKAPSGYIIKMTIDDLHMAYNYDRVLCYHWLEIQYNLPGQPGIRRCGDIVGKSFLTSVDSPTFMIVTMDTKRAGKMAANKGLKLHFKLEREGMCKRLHESLGP</sequence>
<dbReference type="PROSITE" id="PS51864">
    <property type="entry name" value="ASTACIN"/>
    <property type="match status" value="1"/>
</dbReference>
<dbReference type="Pfam" id="PF01400">
    <property type="entry name" value="Astacin"/>
    <property type="match status" value="1"/>
</dbReference>
<gene>
    <name evidence="12" type="ORF">CGI_10004635</name>
</gene>
<evidence type="ECO:0000313" key="12">
    <source>
        <dbReference type="EMBL" id="EKC21068.1"/>
    </source>
</evidence>
<dbReference type="InterPro" id="IPR001506">
    <property type="entry name" value="Peptidase_M12A"/>
</dbReference>
<dbReference type="SUPFAM" id="SSF49854">
    <property type="entry name" value="Spermadhesin, CUB domain"/>
    <property type="match status" value="1"/>
</dbReference>
<dbReference type="SUPFAM" id="SSF55486">
    <property type="entry name" value="Metalloproteases ('zincins'), catalytic domain"/>
    <property type="match status" value="1"/>
</dbReference>
<reference evidence="12" key="1">
    <citation type="journal article" date="2012" name="Nature">
        <title>The oyster genome reveals stress adaptation and complexity of shell formation.</title>
        <authorList>
            <person name="Zhang G."/>
            <person name="Fang X."/>
            <person name="Guo X."/>
            <person name="Li L."/>
            <person name="Luo R."/>
            <person name="Xu F."/>
            <person name="Yang P."/>
            <person name="Zhang L."/>
            <person name="Wang X."/>
            <person name="Qi H."/>
            <person name="Xiong Z."/>
            <person name="Que H."/>
            <person name="Xie Y."/>
            <person name="Holland P.W."/>
            <person name="Paps J."/>
            <person name="Zhu Y."/>
            <person name="Wu F."/>
            <person name="Chen Y."/>
            <person name="Wang J."/>
            <person name="Peng C."/>
            <person name="Meng J."/>
            <person name="Yang L."/>
            <person name="Liu J."/>
            <person name="Wen B."/>
            <person name="Zhang N."/>
            <person name="Huang Z."/>
            <person name="Zhu Q."/>
            <person name="Feng Y."/>
            <person name="Mount A."/>
            <person name="Hedgecock D."/>
            <person name="Xu Z."/>
            <person name="Liu Y."/>
            <person name="Domazet-Loso T."/>
            <person name="Du Y."/>
            <person name="Sun X."/>
            <person name="Zhang S."/>
            <person name="Liu B."/>
            <person name="Cheng P."/>
            <person name="Jiang X."/>
            <person name="Li J."/>
            <person name="Fan D."/>
            <person name="Wang W."/>
            <person name="Fu W."/>
            <person name="Wang T."/>
            <person name="Wang B."/>
            <person name="Zhang J."/>
            <person name="Peng Z."/>
            <person name="Li Y."/>
            <person name="Li N."/>
            <person name="Wang J."/>
            <person name="Chen M."/>
            <person name="He Y."/>
            <person name="Tan F."/>
            <person name="Song X."/>
            <person name="Zheng Q."/>
            <person name="Huang R."/>
            <person name="Yang H."/>
            <person name="Du X."/>
            <person name="Chen L."/>
            <person name="Yang M."/>
            <person name="Gaffney P.M."/>
            <person name="Wang S."/>
            <person name="Luo L."/>
            <person name="She Z."/>
            <person name="Ming Y."/>
            <person name="Huang W."/>
            <person name="Zhang S."/>
            <person name="Huang B."/>
            <person name="Zhang Y."/>
            <person name="Qu T."/>
            <person name="Ni P."/>
            <person name="Miao G."/>
            <person name="Wang J."/>
            <person name="Wang Q."/>
            <person name="Steinberg C.E."/>
            <person name="Wang H."/>
            <person name="Li N."/>
            <person name="Qian L."/>
            <person name="Zhang G."/>
            <person name="Li Y."/>
            <person name="Yang H."/>
            <person name="Liu X."/>
            <person name="Wang J."/>
            <person name="Yin Y."/>
            <person name="Wang J."/>
        </authorList>
    </citation>
    <scope>NUCLEOTIDE SEQUENCE [LARGE SCALE GENOMIC DNA]</scope>
    <source>
        <strain evidence="12">05x7-T-G4-1.051#20</strain>
    </source>
</reference>
<evidence type="ECO:0000256" key="1">
    <source>
        <dbReference type="ARBA" id="ARBA00022670"/>
    </source>
</evidence>
<evidence type="ECO:0000256" key="2">
    <source>
        <dbReference type="ARBA" id="ARBA00022723"/>
    </source>
</evidence>
<keyword evidence="6 7" id="KW-1015">Disulfide bond</keyword>
<evidence type="ECO:0000256" key="4">
    <source>
        <dbReference type="ARBA" id="ARBA00022833"/>
    </source>
</evidence>
<dbReference type="PROSITE" id="PS01180">
    <property type="entry name" value="CUB"/>
    <property type="match status" value="1"/>
</dbReference>
<dbReference type="Gene3D" id="2.60.120.290">
    <property type="entry name" value="Spermadhesin, CUB domain"/>
    <property type="match status" value="1"/>
</dbReference>
<comment type="caution">
    <text evidence="7">Lacks conserved residue(s) required for the propagation of feature annotation.</text>
</comment>
<comment type="cofactor">
    <cofactor evidence="8 9">
        <name>Zn(2+)</name>
        <dbReference type="ChEBI" id="CHEBI:29105"/>
    </cofactor>
    <text evidence="8 9">Binds 1 zinc ion per subunit.</text>
</comment>
<feature type="compositionally biased region" description="Basic and acidic residues" evidence="11">
    <location>
        <begin position="1"/>
        <end position="32"/>
    </location>
</feature>
<dbReference type="InterPro" id="IPR032707">
    <property type="entry name" value="MYCBPAP"/>
</dbReference>
<feature type="region of interest" description="Disordered" evidence="11">
    <location>
        <begin position="1"/>
        <end position="91"/>
    </location>
</feature>
<feature type="binding site" evidence="8">
    <location>
        <position position="891"/>
    </location>
    <ligand>
        <name>Zn(2+)</name>
        <dbReference type="ChEBI" id="CHEBI:29105"/>
        <note>catalytic</note>
    </ligand>
</feature>
<dbReference type="Pfam" id="PF14646">
    <property type="entry name" value="MYCBPAP"/>
    <property type="match status" value="1"/>
</dbReference>
<feature type="compositionally biased region" description="Basic and acidic residues" evidence="11">
    <location>
        <begin position="765"/>
        <end position="784"/>
    </location>
</feature>
<keyword evidence="7" id="KW-0245">EGF-like domain</keyword>
<dbReference type="InterPro" id="IPR000859">
    <property type="entry name" value="CUB_dom"/>
</dbReference>
<evidence type="ECO:0000256" key="5">
    <source>
        <dbReference type="ARBA" id="ARBA00023049"/>
    </source>
</evidence>
<feature type="binding site" evidence="8">
    <location>
        <position position="897"/>
    </location>
    <ligand>
        <name>Zn(2+)</name>
        <dbReference type="ChEBI" id="CHEBI:29105"/>
        <note>catalytic</note>
    </ligand>
</feature>
<proteinExistence type="predicted"/>
<dbReference type="PROSITE" id="PS00022">
    <property type="entry name" value="EGF_1"/>
    <property type="match status" value="1"/>
</dbReference>
<dbReference type="InterPro" id="IPR000742">
    <property type="entry name" value="EGF"/>
</dbReference>
<dbReference type="InterPro" id="IPR006026">
    <property type="entry name" value="Peptidase_Metallo"/>
</dbReference>
<feature type="coiled-coil region" evidence="10">
    <location>
        <begin position="570"/>
        <end position="597"/>
    </location>
</feature>
<dbReference type="GO" id="GO:0004222">
    <property type="term" value="F:metalloendopeptidase activity"/>
    <property type="evidence" value="ECO:0007669"/>
    <property type="project" value="UniProtKB-UniRule"/>
</dbReference>
<keyword evidence="5 8" id="KW-0482">Metalloprotease</keyword>
<dbReference type="Pfam" id="PF00431">
    <property type="entry name" value="CUB"/>
    <property type="match status" value="1"/>
</dbReference>
<keyword evidence="3 8" id="KW-0378">Hydrolase</keyword>
<dbReference type="CDD" id="cd00054">
    <property type="entry name" value="EGF_CA"/>
    <property type="match status" value="1"/>
</dbReference>
<keyword evidence="10" id="KW-0175">Coiled coil</keyword>
<dbReference type="PRINTS" id="PR00480">
    <property type="entry name" value="ASTACIN"/>
</dbReference>
<evidence type="ECO:0000256" key="3">
    <source>
        <dbReference type="ARBA" id="ARBA00022801"/>
    </source>
</evidence>
<dbReference type="HOGENOM" id="CLU_270976_0_0_1"/>
<dbReference type="InterPro" id="IPR013783">
    <property type="entry name" value="Ig-like_fold"/>
</dbReference>
<dbReference type="SMART" id="SM00235">
    <property type="entry name" value="ZnMc"/>
    <property type="match status" value="1"/>
</dbReference>
<feature type="compositionally biased region" description="Polar residues" evidence="11">
    <location>
        <begin position="71"/>
        <end position="87"/>
    </location>
</feature>
<keyword evidence="2 8" id="KW-0479">Metal-binding</keyword>
<keyword evidence="4 8" id="KW-0862">Zinc</keyword>
<evidence type="ECO:0000256" key="8">
    <source>
        <dbReference type="PROSITE-ProRule" id="PRU01211"/>
    </source>
</evidence>
<dbReference type="GO" id="GO:0006508">
    <property type="term" value="P:proteolysis"/>
    <property type="evidence" value="ECO:0007669"/>
    <property type="project" value="UniProtKB-KW"/>
</dbReference>
<dbReference type="AlphaFoldDB" id="K1PHQ8"/>
<feature type="disulfide bond" evidence="8">
    <location>
        <begin position="857"/>
        <end position="879"/>
    </location>
</feature>
<feature type="region of interest" description="Disordered" evidence="11">
    <location>
        <begin position="199"/>
        <end position="231"/>
    </location>
</feature>
<dbReference type="CDD" id="cd00041">
    <property type="entry name" value="CUB"/>
    <property type="match status" value="1"/>
</dbReference>
<dbReference type="GO" id="GO:0008270">
    <property type="term" value="F:zinc ion binding"/>
    <property type="evidence" value="ECO:0007669"/>
    <property type="project" value="UniProtKB-UniRule"/>
</dbReference>
<feature type="region of interest" description="Disordered" evidence="11">
    <location>
        <begin position="106"/>
        <end position="174"/>
    </location>
</feature>
<dbReference type="EC" id="3.4.24.-" evidence="9"/>